<sequence length="332" mass="37627">MYTEQALADLVRIRAGRRDAATREAGRYDSRFKQWDERASVRRKPRRVLESQDPETLYFPPELLPVVSHPLVRARGPEVVRRLLVYRLYDYLHFTTDLEEIAVMPVATRISRGRAGLHLPEKMRADAFKIVTDEAWHAQFSYDLIRQVEEGTGIAWQDGDLPAFVPRLDAIRVRLPEHLRGAEGLLFSVVSETLISSILADVPRDHRLPQAVRELVRDHAEDEGRHHVYFRTVLHHFWPALGTSAQRAIGPYLPEIILAFLEPDYRAVARSLRRIGHGAAEIEQILAESWPNARVARDAAKAARCVIKYLAEVGSLDDPQTAEAFAAAGLVS</sequence>
<protein>
    <submittedName>
        <fullName evidence="1">p-aminobenzoate N-oxygenase AurF</fullName>
    </submittedName>
</protein>
<name>A0A1C5A8Y9_9ACTN</name>
<dbReference type="InterPro" id="IPR025859">
    <property type="entry name" value="AurF/CmlI"/>
</dbReference>
<dbReference type="Pfam" id="PF11583">
    <property type="entry name" value="AurF"/>
    <property type="match status" value="1"/>
</dbReference>
<keyword evidence="2" id="KW-1185">Reference proteome</keyword>
<dbReference type="RefSeq" id="WP_167361561.1">
    <property type="nucleotide sequence ID" value="NZ_FMCV01000025.1"/>
</dbReference>
<proteinExistence type="predicted"/>
<dbReference type="InterPro" id="IPR012348">
    <property type="entry name" value="RNR-like"/>
</dbReference>
<organism evidence="1 2">
    <name type="scientific">Micromonospora marina</name>
    <dbReference type="NCBI Taxonomy" id="307120"/>
    <lineage>
        <taxon>Bacteria</taxon>
        <taxon>Bacillati</taxon>
        <taxon>Actinomycetota</taxon>
        <taxon>Actinomycetes</taxon>
        <taxon>Micromonosporales</taxon>
        <taxon>Micromonosporaceae</taxon>
        <taxon>Micromonospora</taxon>
    </lineage>
</organism>
<evidence type="ECO:0000313" key="2">
    <source>
        <dbReference type="Proteomes" id="UP000198551"/>
    </source>
</evidence>
<reference evidence="2" key="1">
    <citation type="submission" date="2016-06" db="EMBL/GenBank/DDBJ databases">
        <authorList>
            <person name="Varghese N."/>
        </authorList>
    </citation>
    <scope>NUCLEOTIDE SEQUENCE [LARGE SCALE GENOMIC DNA]</scope>
    <source>
        <strain evidence="2">DSM 45555</strain>
    </source>
</reference>
<gene>
    <name evidence="1" type="ORF">GA0070215_12586</name>
</gene>
<evidence type="ECO:0000313" key="1">
    <source>
        <dbReference type="EMBL" id="SCF41655.1"/>
    </source>
</evidence>
<dbReference type="AlphaFoldDB" id="A0A1C5A8Y9"/>
<dbReference type="Gene3D" id="1.10.620.20">
    <property type="entry name" value="Ribonucleotide Reductase, subunit A"/>
    <property type="match status" value="1"/>
</dbReference>
<dbReference type="GO" id="GO:0016491">
    <property type="term" value="F:oxidoreductase activity"/>
    <property type="evidence" value="ECO:0007669"/>
    <property type="project" value="InterPro"/>
</dbReference>
<dbReference type="Proteomes" id="UP000198551">
    <property type="component" value="Unassembled WGS sequence"/>
</dbReference>
<dbReference type="EMBL" id="FMCV01000025">
    <property type="protein sequence ID" value="SCF41655.1"/>
    <property type="molecule type" value="Genomic_DNA"/>
</dbReference>
<accession>A0A1C5A8Y9</accession>